<gene>
    <name evidence="1" type="ORF">NUW58_g3562</name>
</gene>
<accession>A0ACC1PD21</accession>
<organism evidence="1 2">
    <name type="scientific">Xylaria curta</name>
    <dbReference type="NCBI Taxonomy" id="42375"/>
    <lineage>
        <taxon>Eukaryota</taxon>
        <taxon>Fungi</taxon>
        <taxon>Dikarya</taxon>
        <taxon>Ascomycota</taxon>
        <taxon>Pezizomycotina</taxon>
        <taxon>Sordariomycetes</taxon>
        <taxon>Xylariomycetidae</taxon>
        <taxon>Xylariales</taxon>
        <taxon>Xylariaceae</taxon>
        <taxon>Xylaria</taxon>
    </lineage>
</organism>
<dbReference type="EMBL" id="JAPDGR010000549">
    <property type="protein sequence ID" value="KAJ2989257.1"/>
    <property type="molecule type" value="Genomic_DNA"/>
</dbReference>
<evidence type="ECO:0000313" key="2">
    <source>
        <dbReference type="Proteomes" id="UP001143856"/>
    </source>
</evidence>
<protein>
    <submittedName>
        <fullName evidence="1">Uncharacterized protein</fullName>
    </submittedName>
</protein>
<dbReference type="Proteomes" id="UP001143856">
    <property type="component" value="Unassembled WGS sequence"/>
</dbReference>
<comment type="caution">
    <text evidence="1">The sequence shown here is derived from an EMBL/GenBank/DDBJ whole genome shotgun (WGS) entry which is preliminary data.</text>
</comment>
<keyword evidence="2" id="KW-1185">Reference proteome</keyword>
<proteinExistence type="predicted"/>
<evidence type="ECO:0000313" key="1">
    <source>
        <dbReference type="EMBL" id="KAJ2989257.1"/>
    </source>
</evidence>
<name>A0ACC1PD21_9PEZI</name>
<sequence length="728" mass="81397">MSPPLTRKNLADLCTEEKDNLVRAFRAIQCLKPSDPDSYFTIAGYHGIPGSYYCHHGDVLFPTWHRAYLNRLEKALQNQVHGVTMPYWDQINTLEQGTTIPTILTDKNYRFADGTVVPNPLFSYTLQQRITDDGKGDGGHEVGLYDKPQGYATVRYPFSGLVNDEYRDETEKHNKIYNAMGSADTVRKLNTNVLKWLFASSYINHEGNKLPAGVRYRYKDCLDAPNYTAFSNTSSAEQWNADHPGKVIYPIENPHNNIHAAVGGFEVPGDDDYDYIPFANGDMGENETAAFDPIFFFHHCWIDYLFWNWQVRHHSTHGFTFLKSGYKGVDHYTPHSPLEPFKRSDGCTPLTSQDVANIADLGYTYDYLIPLPRDSRTDREGNLPTTSPRLTIPNLSRRHISGSFVISVWVENEEGKQDLISADAILGRWNLSSCENCQEHLDFQHFVPLLGWNKEDAENIHGKNRFTYKLHTRQNPDGLLGNRDGSLPELKLETEGSIHAGNVPPNVVRRSKPGSGTVNAESSDGCGQTPLHIAAEQGKNAAEFIQFLIVTCTGRLELDLNSKDAWGRTPLHTAVNSDDELAARALLAGGADPNPTNKRGLTPLHEAAAKERVPVVKALLEYVDIEEPDEQGQTVVENAILYMHMGEEDEKAMLATLLYAGVDVTRRSKHDGATPLHVAAYLGSTEAIKMMYSIADPPPDLTIEDDDGRTAVQVGIEEGHEIDWKWGN</sequence>
<reference evidence="1" key="1">
    <citation type="submission" date="2022-10" db="EMBL/GenBank/DDBJ databases">
        <title>Genome Sequence of Xylaria curta.</title>
        <authorList>
            <person name="Buettner E."/>
        </authorList>
    </citation>
    <scope>NUCLEOTIDE SEQUENCE</scope>
    <source>
        <strain evidence="1">Babe10</strain>
    </source>
</reference>